<accession>A0A3M7SMA3</accession>
<dbReference type="PROSITE" id="PS50026">
    <property type="entry name" value="EGF_3"/>
    <property type="match status" value="3"/>
</dbReference>
<comment type="caution">
    <text evidence="4">Lacks conserved residue(s) required for the propagation of feature annotation.</text>
</comment>
<dbReference type="PROSITE" id="PS00022">
    <property type="entry name" value="EGF_1"/>
    <property type="match status" value="2"/>
</dbReference>
<feature type="domain" description="EGF-like" evidence="5">
    <location>
        <begin position="215"/>
        <end position="251"/>
    </location>
</feature>
<evidence type="ECO:0000313" key="7">
    <source>
        <dbReference type="Proteomes" id="UP000276133"/>
    </source>
</evidence>
<keyword evidence="3 4" id="KW-1015">Disulfide bond</keyword>
<dbReference type="EMBL" id="REGN01001122">
    <property type="protein sequence ID" value="RNA36805.1"/>
    <property type="molecule type" value="Genomic_DNA"/>
</dbReference>
<evidence type="ECO:0000256" key="4">
    <source>
        <dbReference type="PROSITE-ProRule" id="PRU00076"/>
    </source>
</evidence>
<feature type="disulfide bond" evidence="4">
    <location>
        <begin position="325"/>
        <end position="334"/>
    </location>
</feature>
<dbReference type="SMART" id="SM00181">
    <property type="entry name" value="EGF"/>
    <property type="match status" value="3"/>
</dbReference>
<feature type="disulfide bond" evidence="4">
    <location>
        <begin position="219"/>
        <end position="229"/>
    </location>
</feature>
<feature type="disulfide bond" evidence="4">
    <location>
        <begin position="241"/>
        <end position="250"/>
    </location>
</feature>
<dbReference type="Pfam" id="PF00008">
    <property type="entry name" value="EGF"/>
    <property type="match status" value="1"/>
</dbReference>
<evidence type="ECO:0000259" key="5">
    <source>
        <dbReference type="PROSITE" id="PS50026"/>
    </source>
</evidence>
<name>A0A3M7SMA3_BRAPC</name>
<feature type="domain" description="EGF-like" evidence="5">
    <location>
        <begin position="253"/>
        <end position="297"/>
    </location>
</feature>
<dbReference type="InterPro" id="IPR000742">
    <property type="entry name" value="EGF"/>
</dbReference>
<keyword evidence="1 4" id="KW-0245">EGF-like domain</keyword>
<dbReference type="AlphaFoldDB" id="A0A3M7SMA3"/>
<evidence type="ECO:0000313" key="6">
    <source>
        <dbReference type="EMBL" id="RNA36805.1"/>
    </source>
</evidence>
<gene>
    <name evidence="6" type="ORF">BpHYR1_030056</name>
</gene>
<keyword evidence="2" id="KW-0677">Repeat</keyword>
<dbReference type="InterPro" id="IPR051022">
    <property type="entry name" value="Notch_Cell-Fate_Det"/>
</dbReference>
<organism evidence="6 7">
    <name type="scientific">Brachionus plicatilis</name>
    <name type="common">Marine rotifer</name>
    <name type="synonym">Brachionus muelleri</name>
    <dbReference type="NCBI Taxonomy" id="10195"/>
    <lineage>
        <taxon>Eukaryota</taxon>
        <taxon>Metazoa</taxon>
        <taxon>Spiralia</taxon>
        <taxon>Gnathifera</taxon>
        <taxon>Rotifera</taxon>
        <taxon>Eurotatoria</taxon>
        <taxon>Monogononta</taxon>
        <taxon>Pseudotrocha</taxon>
        <taxon>Ploima</taxon>
        <taxon>Brachionidae</taxon>
        <taxon>Brachionus</taxon>
    </lineage>
</organism>
<keyword evidence="7" id="KW-1185">Reference proteome</keyword>
<evidence type="ECO:0000256" key="1">
    <source>
        <dbReference type="ARBA" id="ARBA00022536"/>
    </source>
</evidence>
<evidence type="ECO:0000256" key="3">
    <source>
        <dbReference type="ARBA" id="ARBA00023157"/>
    </source>
</evidence>
<feature type="disulfide bond" evidence="4">
    <location>
        <begin position="262"/>
        <end position="279"/>
    </location>
</feature>
<sequence length="353" mass="39573">MQTTYKSTEQKLITSKPSSIDTIKPTAINTVAESTTKLIQTIPETGQPSEYLSSSNTFFQIFTTINDHQNSPTESSSFKYFSETLKNKNTISNEFTSEQNLESTNKELESTITNKEKTTIKNSITRSSSASQVLSTFTLKPIQSSSAEQDKTFHSTQKVNDDQGIFTETSHSSFDALPETNSNMVTNIQHHLKEDFSFSNLLPFELIEILKKNYEMNDCLKNCSGNGLCKLIDKTLFFCECFSNFAGSSCQINTLPCASNPCLNNGTCVNNLANKTFICHCQQDNNGNDLYFRKNCQNKVDVCANETCSKNGVCYDVNDKAKCKCFYSYSGEKCNIESDEKSKTIVEVRKEIK</sequence>
<dbReference type="Gene3D" id="2.10.25.10">
    <property type="entry name" value="Laminin"/>
    <property type="match status" value="2"/>
</dbReference>
<dbReference type="PANTHER" id="PTHR24049">
    <property type="entry name" value="CRUMBS FAMILY MEMBER"/>
    <property type="match status" value="1"/>
</dbReference>
<dbReference type="OrthoDB" id="10046852at2759"/>
<evidence type="ECO:0000256" key="2">
    <source>
        <dbReference type="ARBA" id="ARBA00022737"/>
    </source>
</evidence>
<dbReference type="STRING" id="10195.A0A3M7SMA3"/>
<reference evidence="6 7" key="1">
    <citation type="journal article" date="2018" name="Sci. Rep.">
        <title>Genomic signatures of local adaptation to the degree of environmental predictability in rotifers.</title>
        <authorList>
            <person name="Franch-Gras L."/>
            <person name="Hahn C."/>
            <person name="Garcia-Roger E.M."/>
            <person name="Carmona M.J."/>
            <person name="Serra M."/>
            <person name="Gomez A."/>
        </authorList>
    </citation>
    <scope>NUCLEOTIDE SEQUENCE [LARGE SCALE GENOMIC DNA]</scope>
    <source>
        <strain evidence="6">HYR1</strain>
    </source>
</reference>
<feature type="domain" description="EGF-like" evidence="5">
    <location>
        <begin position="299"/>
        <end position="335"/>
    </location>
</feature>
<comment type="caution">
    <text evidence="6">The sequence shown here is derived from an EMBL/GenBank/DDBJ whole genome shotgun (WGS) entry which is preliminary data.</text>
</comment>
<proteinExistence type="predicted"/>
<dbReference type="Proteomes" id="UP000276133">
    <property type="component" value="Unassembled WGS sequence"/>
</dbReference>
<dbReference type="SUPFAM" id="SSF57196">
    <property type="entry name" value="EGF/Laminin"/>
    <property type="match status" value="2"/>
</dbReference>
<protein>
    <submittedName>
        <fullName evidence="6">Protocadherin Fat 1 isoform X1</fullName>
    </submittedName>
</protein>